<dbReference type="InterPro" id="IPR014719">
    <property type="entry name" value="Ribosomal_bL12_C/ClpS-like"/>
</dbReference>
<comment type="caution">
    <text evidence="2">The sequence shown here is derived from an EMBL/GenBank/DDBJ whole genome shotgun (WGS) entry which is preliminary data.</text>
</comment>
<dbReference type="EMBL" id="JBEZAM010000036">
    <property type="protein sequence ID" value="MEU7296115.1"/>
    <property type="molecule type" value="Genomic_DNA"/>
</dbReference>
<dbReference type="GO" id="GO:0005840">
    <property type="term" value="C:ribosome"/>
    <property type="evidence" value="ECO:0007669"/>
    <property type="project" value="UniProtKB-KW"/>
</dbReference>
<keyword evidence="3" id="KW-1185">Reference proteome</keyword>
<keyword evidence="2" id="KW-0687">Ribonucleoprotein</keyword>
<evidence type="ECO:0000313" key="2">
    <source>
        <dbReference type="EMBL" id="MEU7296115.1"/>
    </source>
</evidence>
<proteinExistence type="predicted"/>
<dbReference type="InterPro" id="IPR013823">
    <property type="entry name" value="Ribosomal_bL12_C"/>
</dbReference>
<protein>
    <submittedName>
        <fullName evidence="2">Ribosomal protein L7/L12</fullName>
    </submittedName>
</protein>
<gene>
    <name evidence="2" type="ORF">AB0A76_23365</name>
</gene>
<dbReference type="Gene3D" id="3.30.1390.10">
    <property type="match status" value="1"/>
</dbReference>
<name>A0ABV3D0X3_STREX</name>
<dbReference type="SUPFAM" id="SSF54736">
    <property type="entry name" value="ClpS-like"/>
    <property type="match status" value="1"/>
</dbReference>
<dbReference type="Pfam" id="PF00542">
    <property type="entry name" value="Ribosomal_L12"/>
    <property type="match status" value="1"/>
</dbReference>
<evidence type="ECO:0000259" key="1">
    <source>
        <dbReference type="Pfam" id="PF00542"/>
    </source>
</evidence>
<keyword evidence="2" id="KW-0689">Ribosomal protein</keyword>
<reference evidence="2 3" key="1">
    <citation type="submission" date="2024-06" db="EMBL/GenBank/DDBJ databases">
        <title>The Natural Products Discovery Center: Release of the First 8490 Sequenced Strains for Exploring Actinobacteria Biosynthetic Diversity.</title>
        <authorList>
            <person name="Kalkreuter E."/>
            <person name="Kautsar S.A."/>
            <person name="Yang D."/>
            <person name="Bader C.D."/>
            <person name="Teijaro C.N."/>
            <person name="Fluegel L."/>
            <person name="Davis C.M."/>
            <person name="Simpson J.R."/>
            <person name="Lauterbach L."/>
            <person name="Steele A.D."/>
            <person name="Gui C."/>
            <person name="Meng S."/>
            <person name="Li G."/>
            <person name="Viehrig K."/>
            <person name="Ye F."/>
            <person name="Su P."/>
            <person name="Kiefer A.F."/>
            <person name="Nichols A."/>
            <person name="Cepeda A.J."/>
            <person name="Yan W."/>
            <person name="Fan B."/>
            <person name="Jiang Y."/>
            <person name="Adhikari A."/>
            <person name="Zheng C.-J."/>
            <person name="Schuster L."/>
            <person name="Cowan T.M."/>
            <person name="Smanski M.J."/>
            <person name="Chevrette M.G."/>
            <person name="De Carvalho L.P.S."/>
            <person name="Shen B."/>
        </authorList>
    </citation>
    <scope>NUCLEOTIDE SEQUENCE [LARGE SCALE GENOMIC DNA]</scope>
    <source>
        <strain evidence="2 3">NPDC045705</strain>
    </source>
</reference>
<dbReference type="RefSeq" id="WP_359211565.1">
    <property type="nucleotide sequence ID" value="NZ_JBEZAM010000036.1"/>
</dbReference>
<feature type="domain" description="Large ribosomal subunit protein bL12 C-terminal" evidence="1">
    <location>
        <begin position="20"/>
        <end position="83"/>
    </location>
</feature>
<dbReference type="Proteomes" id="UP001551210">
    <property type="component" value="Unassembled WGS sequence"/>
</dbReference>
<organism evidence="2 3">
    <name type="scientific">Streptomyces exfoliatus</name>
    <name type="common">Streptomyces hydrogenans</name>
    <dbReference type="NCBI Taxonomy" id="1905"/>
    <lineage>
        <taxon>Bacteria</taxon>
        <taxon>Bacillati</taxon>
        <taxon>Actinomycetota</taxon>
        <taxon>Actinomycetes</taxon>
        <taxon>Kitasatosporales</taxon>
        <taxon>Streptomycetaceae</taxon>
        <taxon>Streptomyces</taxon>
    </lineage>
</organism>
<sequence>MTDDESAEYYTLLCDDPSHEVVLVDCGPRQTDVILALRKLTGLSLWHSRVLARQAPVIVLEGLGDYEAQSAVSVLRSAGAEAEWRQEPEAEERTAPSP</sequence>
<accession>A0ABV3D0X3</accession>
<evidence type="ECO:0000313" key="3">
    <source>
        <dbReference type="Proteomes" id="UP001551210"/>
    </source>
</evidence>